<evidence type="ECO:0000313" key="4">
    <source>
        <dbReference type="Proteomes" id="UP000291338"/>
    </source>
</evidence>
<sequence>MKKLKTILCGTNYGSVYLRYLIGLEEFKLTAILSRGSERSKDISQRLELSNYTSLEQIDECFDLAIIAVSKAATFETAKFFLQNKTSILLEHPISHFELSQLNDIAIKNNVEILVNGHFIYMENINSFIDAACEAKENLLGVSVDCYSRTLFSTIDILHTYLGKPIKPPRILEDNNLFKLYIIDFDKTKVTLKIFKPTSNQDDSSDSVVGHNIVNYYQSYSITLTHSWGVVIHSAIPKKESLSNIIKISDSSVDFNKLLNLRDKAIYSALLKSYSLIISNCKNEMHIDRYLSISKIYSHLVS</sequence>
<accession>A0A4Q7ISN6</accession>
<dbReference type="InterPro" id="IPR000683">
    <property type="entry name" value="Gfo/Idh/MocA-like_OxRdtase_N"/>
</dbReference>
<evidence type="ECO:0000256" key="1">
    <source>
        <dbReference type="ARBA" id="ARBA00022729"/>
    </source>
</evidence>
<dbReference type="PANTHER" id="PTHR43377:SF1">
    <property type="entry name" value="BILIVERDIN REDUCTASE A"/>
    <property type="match status" value="1"/>
</dbReference>
<protein>
    <recommendedName>
        <fullName evidence="2">Gfo/Idh/MocA-like oxidoreductase N-terminal domain-containing protein</fullName>
    </recommendedName>
</protein>
<proteinExistence type="predicted"/>
<dbReference type="Proteomes" id="UP000291338">
    <property type="component" value="Unassembled WGS sequence"/>
</dbReference>
<dbReference type="PANTHER" id="PTHR43377">
    <property type="entry name" value="BILIVERDIN REDUCTASE A"/>
    <property type="match status" value="1"/>
</dbReference>
<dbReference type="InterPro" id="IPR036291">
    <property type="entry name" value="NAD(P)-bd_dom_sf"/>
</dbReference>
<name>A0A4Q7ISN6_9GAMM</name>
<evidence type="ECO:0000313" key="3">
    <source>
        <dbReference type="EMBL" id="RZQ55090.1"/>
    </source>
</evidence>
<comment type="caution">
    <text evidence="3">The sequence shown here is derived from an EMBL/GenBank/DDBJ whole genome shotgun (WGS) entry which is preliminary data.</text>
</comment>
<dbReference type="Pfam" id="PF01408">
    <property type="entry name" value="GFO_IDH_MocA"/>
    <property type="match status" value="1"/>
</dbReference>
<dbReference type="RefSeq" id="WP_130253730.1">
    <property type="nucleotide sequence ID" value="NZ_PPSX01000003.1"/>
</dbReference>
<dbReference type="Gene3D" id="3.40.50.720">
    <property type="entry name" value="NAD(P)-binding Rossmann-like Domain"/>
    <property type="match status" value="1"/>
</dbReference>
<evidence type="ECO:0000259" key="2">
    <source>
        <dbReference type="Pfam" id="PF01408"/>
    </source>
</evidence>
<dbReference type="GO" id="GO:0000166">
    <property type="term" value="F:nucleotide binding"/>
    <property type="evidence" value="ECO:0007669"/>
    <property type="project" value="InterPro"/>
</dbReference>
<reference evidence="3 4" key="1">
    <citation type="submission" date="2018-01" db="EMBL/GenBank/DDBJ databases">
        <title>Co-occurrence of chitin degradation, pigmentation and bioactivity in marine Pseudoalteromonas.</title>
        <authorList>
            <person name="Paulsen S."/>
            <person name="Gram L."/>
            <person name="Machado H."/>
        </authorList>
    </citation>
    <scope>NUCLEOTIDE SEQUENCE [LARGE SCALE GENOMIC DNA]</scope>
    <source>
        <strain evidence="3 4">S3898</strain>
    </source>
</reference>
<dbReference type="SUPFAM" id="SSF51735">
    <property type="entry name" value="NAD(P)-binding Rossmann-fold domains"/>
    <property type="match status" value="1"/>
</dbReference>
<gene>
    <name evidence="3" type="ORF">C1E23_00715</name>
</gene>
<dbReference type="AlphaFoldDB" id="A0A4Q7ISN6"/>
<dbReference type="EMBL" id="PPSX01000003">
    <property type="protein sequence ID" value="RZQ55090.1"/>
    <property type="molecule type" value="Genomic_DNA"/>
</dbReference>
<dbReference type="InterPro" id="IPR051450">
    <property type="entry name" value="Gfo/Idh/MocA_Oxidoreductases"/>
</dbReference>
<feature type="domain" description="Gfo/Idh/MocA-like oxidoreductase N-terminal" evidence="2">
    <location>
        <begin position="5"/>
        <end position="115"/>
    </location>
</feature>
<organism evidence="3 4">
    <name type="scientific">Pseudoalteromonas phenolica</name>
    <dbReference type="NCBI Taxonomy" id="161398"/>
    <lineage>
        <taxon>Bacteria</taxon>
        <taxon>Pseudomonadati</taxon>
        <taxon>Pseudomonadota</taxon>
        <taxon>Gammaproteobacteria</taxon>
        <taxon>Alteromonadales</taxon>
        <taxon>Pseudoalteromonadaceae</taxon>
        <taxon>Pseudoalteromonas</taxon>
    </lineage>
</organism>
<keyword evidence="1" id="KW-0732">Signal</keyword>